<dbReference type="SUPFAM" id="SSF52518">
    <property type="entry name" value="Thiamin diphosphate-binding fold (THDP-binding)"/>
    <property type="match status" value="1"/>
</dbReference>
<comment type="subunit">
    <text evidence="7">Heterotetramer of the KorA, KorB, KorC and KorD subunits.</text>
</comment>
<evidence type="ECO:0000259" key="12">
    <source>
        <dbReference type="Pfam" id="PF01558"/>
    </source>
</evidence>
<dbReference type="EC" id="1.2.7.3" evidence="8"/>
<keyword evidence="4" id="KW-0670">Pyruvate</keyword>
<feature type="domain" description="Pyruvate flavodoxin/ferredoxin oxidoreductase pyrimidine binding" evidence="13">
    <location>
        <begin position="246"/>
        <end position="490"/>
    </location>
</feature>
<dbReference type="NCBIfam" id="NF041170">
    <property type="entry name" value="Oxoac_fdxalpha_Archa"/>
    <property type="match status" value="1"/>
</dbReference>
<reference evidence="15 16" key="1">
    <citation type="submission" date="2023-09" db="EMBL/GenBank/DDBJ databases">
        <authorList>
            <person name="Golyshina O.V."/>
            <person name="Lunev E.A."/>
            <person name="Bargiela R."/>
            <person name="Gaines M.C."/>
            <person name="Daum B."/>
            <person name="Bale N.J."/>
            <person name="Koenen M."/>
            <person name="Sinninghe Damst J.S."/>
            <person name="Yakimov M."/>
            <person name="Golyshin P.N."/>
        </authorList>
    </citation>
    <scope>NUCLEOTIDE SEQUENCE [LARGE SCALE GENOMIC DNA]</scope>
    <source>
        <strain evidence="15 16">M1</strain>
    </source>
</reference>
<comment type="subunit">
    <text evidence="1">Heterodimer composed of an alpha and a beta subunit.</text>
</comment>
<evidence type="ECO:0000256" key="5">
    <source>
        <dbReference type="ARBA" id="ARBA00048893"/>
    </source>
</evidence>
<dbReference type="InterPro" id="IPR002880">
    <property type="entry name" value="Pyrv_Fd/Flavodoxin_OxRdtase_N"/>
</dbReference>
<evidence type="ECO:0000256" key="4">
    <source>
        <dbReference type="ARBA" id="ARBA00023317"/>
    </source>
</evidence>
<gene>
    <name evidence="15" type="ORF">OXIME_001011</name>
</gene>
<dbReference type="RefSeq" id="WP_393970778.1">
    <property type="nucleotide sequence ID" value="NZ_CP133772.1"/>
</dbReference>
<dbReference type="Gene3D" id="3.40.920.10">
    <property type="entry name" value="Pyruvate-ferredoxin oxidoreductase, PFOR, domain III"/>
    <property type="match status" value="1"/>
</dbReference>
<feature type="domain" description="Pyruvate:ferredoxin oxidoreductase core" evidence="14">
    <location>
        <begin position="517"/>
        <end position="610"/>
    </location>
</feature>
<dbReference type="InterPro" id="IPR019752">
    <property type="entry name" value="Pyrv/ketoisovalerate_OxRed_cat"/>
</dbReference>
<dbReference type="SUPFAM" id="SSF52922">
    <property type="entry name" value="TK C-terminal domain-like"/>
    <property type="match status" value="1"/>
</dbReference>
<dbReference type="AlphaFoldDB" id="A0AAX4NI75"/>
<dbReference type="FunFam" id="3.40.50.920:FF:000009">
    <property type="entry name" value="2-oxoglutarate ferredoxin oxidoreductase subunit alpha"/>
    <property type="match status" value="1"/>
</dbReference>
<organism evidence="15 16">
    <name type="scientific">Oxyplasma meridianum</name>
    <dbReference type="NCBI Taxonomy" id="3073602"/>
    <lineage>
        <taxon>Archaea</taxon>
        <taxon>Methanobacteriati</taxon>
        <taxon>Thermoplasmatota</taxon>
        <taxon>Thermoplasmata</taxon>
        <taxon>Thermoplasmatales</taxon>
        <taxon>Thermoplasmataceae</taxon>
        <taxon>Oxyplasma</taxon>
    </lineage>
</organism>
<evidence type="ECO:0000256" key="3">
    <source>
        <dbReference type="ARBA" id="ARBA00023002"/>
    </source>
</evidence>
<dbReference type="EMBL" id="CP133772">
    <property type="protein sequence ID" value="WYY00441.1"/>
    <property type="molecule type" value="Genomic_DNA"/>
</dbReference>
<protein>
    <recommendedName>
        <fullName evidence="9">2-oxoglutarate synthase subunit KorA</fullName>
        <ecNumber evidence="2">1.2.7.11</ecNumber>
        <ecNumber evidence="8">1.2.7.3</ecNumber>
    </recommendedName>
    <alternativeName>
        <fullName evidence="11">2-ketoglutarate oxidoreductase alpha chain</fullName>
    </alternativeName>
    <alternativeName>
        <fullName evidence="10">2-oxoglutarate-ferredoxin oxidoreductase subunit alpha</fullName>
    </alternativeName>
</protein>
<sequence length="637" mass="70684">MSEIDLNLIIGGPQGGGIDTSSNMISRSFAASGYNVFGVREYHSNIKGRHSYTHLRIKKERPRSLKYPVDILVALDADTLFEHLDDVSKGSRIIYDASFENSELSQARMIMRDTSRRIKEKLNSEKLPNNVKGVLAYMEKRGAKPIKIPFESIVTSVVKDGPATRYFNTLGAVITLSIAGLDQKFAEEGIRAVFSNKEKAIKENIAVVGAAYQYAQNNSMRGQDLEVIDTKERMLLTGNDGAAIGKLMGGLRFQTYYPITPASDESSILEEHESLKWIASEEKKLKESGVVVVQCEDELSAITMAEGAALTGARTATATSGPGFSLMAEAIGFAGMDELPIVVTFYQRGGPSTGLPTRNGQSDLMFALNTGHGEFPRIVISSGDVEECIYDAMRSLNYAHRYQLPVIHLIDKNLANTTDLIPEIDNKKVKVILSVQTMKQEDFKRYNLNTENGISEMGYFGKNIFWMTGDEHDELGHVTEDSEVRDKMMRKRFRKLETAVAEIPMEDRVQLLGDPDAEVTFVTWGSQKGPILDVIEDLKKEDISANLLYIKMFEPFPSEFVEKVLGKAKMVIDVESNMTAQATKVLKQNTGLSISRTILKYNGRHITEDEILKATKKILEEASSGKKIVNEVLVDGA</sequence>
<dbReference type="Gene3D" id="3.40.50.920">
    <property type="match status" value="1"/>
</dbReference>
<dbReference type="InterPro" id="IPR029061">
    <property type="entry name" value="THDP-binding"/>
</dbReference>
<dbReference type="KEGG" id="omr:OXIME_001011"/>
<dbReference type="FunFam" id="3.40.50.970:FF:000022">
    <property type="entry name" value="2-oxoglutarate ferredoxin oxidoreductase alpha subunit"/>
    <property type="match status" value="1"/>
</dbReference>
<evidence type="ECO:0000259" key="13">
    <source>
        <dbReference type="Pfam" id="PF01855"/>
    </source>
</evidence>
<dbReference type="InterPro" id="IPR053400">
    <property type="entry name" value="2-oxoacid_Fdx_oxidoreductase"/>
</dbReference>
<keyword evidence="16" id="KW-1185">Reference proteome</keyword>
<comment type="catalytic activity">
    <reaction evidence="6">
        <text>2 oxidized [2Fe-2S]-[ferredoxin] + 2-oxoglutarate + CoA = succinyl-CoA + 2 reduced [2Fe-2S]-[ferredoxin] + CO2 + H(+)</text>
        <dbReference type="Rhea" id="RHEA:17297"/>
        <dbReference type="Rhea" id="RHEA-COMP:10000"/>
        <dbReference type="Rhea" id="RHEA-COMP:10001"/>
        <dbReference type="ChEBI" id="CHEBI:15378"/>
        <dbReference type="ChEBI" id="CHEBI:16526"/>
        <dbReference type="ChEBI" id="CHEBI:16810"/>
        <dbReference type="ChEBI" id="CHEBI:33737"/>
        <dbReference type="ChEBI" id="CHEBI:33738"/>
        <dbReference type="ChEBI" id="CHEBI:57287"/>
        <dbReference type="ChEBI" id="CHEBI:57292"/>
        <dbReference type="EC" id="1.2.7.3"/>
    </reaction>
</comment>
<evidence type="ECO:0000256" key="1">
    <source>
        <dbReference type="ARBA" id="ARBA00011631"/>
    </source>
</evidence>
<proteinExistence type="predicted"/>
<dbReference type="InterPro" id="IPR022367">
    <property type="entry name" value="2-oxoacid/accept_OxRdtase_asu"/>
</dbReference>
<dbReference type="PANTHER" id="PTHR32154:SF16">
    <property type="entry name" value="PYRUVATE FLAVODOXIN_FERREDOXIN OXIDOREDUCTASE DOMAIN PROTEIN"/>
    <property type="match status" value="1"/>
</dbReference>
<dbReference type="EC" id="1.2.7.11" evidence="2"/>
<dbReference type="Pfam" id="PF01558">
    <property type="entry name" value="POR"/>
    <property type="match status" value="1"/>
</dbReference>
<dbReference type="GO" id="GO:0018491">
    <property type="term" value="F:2-oxobutyrate synthase activity"/>
    <property type="evidence" value="ECO:0007669"/>
    <property type="project" value="UniProtKB-ARBA"/>
</dbReference>
<evidence type="ECO:0000256" key="11">
    <source>
        <dbReference type="ARBA" id="ARBA00079587"/>
    </source>
</evidence>
<accession>A0AAX4NI75</accession>
<name>A0AAX4NI75_9ARCH</name>
<dbReference type="Gene3D" id="3.40.50.970">
    <property type="match status" value="1"/>
</dbReference>
<dbReference type="GO" id="GO:0047553">
    <property type="term" value="F:2-oxoglutarate synthase activity"/>
    <property type="evidence" value="ECO:0007669"/>
    <property type="project" value="UniProtKB-EC"/>
</dbReference>
<dbReference type="InterPro" id="IPR009014">
    <property type="entry name" value="Transketo_C/PFOR_II"/>
</dbReference>
<dbReference type="GeneID" id="95967747"/>
<dbReference type="SUPFAM" id="SSF53323">
    <property type="entry name" value="Pyruvate-ferredoxin oxidoreductase, PFOR, domain III"/>
    <property type="match status" value="1"/>
</dbReference>
<evidence type="ECO:0000256" key="2">
    <source>
        <dbReference type="ARBA" id="ARBA00012691"/>
    </source>
</evidence>
<feature type="domain" description="Pyruvate/ketoisovalerate oxidoreductase catalytic" evidence="12">
    <location>
        <begin position="15"/>
        <end position="213"/>
    </location>
</feature>
<dbReference type="InterPro" id="IPR002869">
    <property type="entry name" value="Pyrv_flavodox_OxRed_cen"/>
</dbReference>
<evidence type="ECO:0000313" key="15">
    <source>
        <dbReference type="EMBL" id="WYY00441.1"/>
    </source>
</evidence>
<evidence type="ECO:0000313" key="16">
    <source>
        <dbReference type="Proteomes" id="UP001451606"/>
    </source>
</evidence>
<dbReference type="InterPro" id="IPR050722">
    <property type="entry name" value="Pyruvate:ferred/Flavod_OxRd"/>
</dbReference>
<dbReference type="CDD" id="cd07034">
    <property type="entry name" value="TPP_PYR_PFOR_IOR-alpha_like"/>
    <property type="match status" value="1"/>
</dbReference>
<evidence type="ECO:0000256" key="6">
    <source>
        <dbReference type="ARBA" id="ARBA00052359"/>
    </source>
</evidence>
<dbReference type="Pfam" id="PF01855">
    <property type="entry name" value="POR_N"/>
    <property type="match status" value="1"/>
</dbReference>
<dbReference type="Proteomes" id="UP001451606">
    <property type="component" value="Chromosome"/>
</dbReference>
<evidence type="ECO:0000256" key="8">
    <source>
        <dbReference type="ARBA" id="ARBA00066947"/>
    </source>
</evidence>
<dbReference type="PANTHER" id="PTHR32154">
    <property type="entry name" value="PYRUVATE-FLAVODOXIN OXIDOREDUCTASE-RELATED"/>
    <property type="match status" value="1"/>
</dbReference>
<evidence type="ECO:0000256" key="7">
    <source>
        <dbReference type="ARBA" id="ARBA00064882"/>
    </source>
</evidence>
<comment type="catalytic activity">
    <reaction evidence="5">
        <text>a 2-oxocarboxylate + 2 oxidized [2Fe-2S]-[ferredoxin] + CoA = an acyl-CoA + 2 reduced [2Fe-2S]-[ferredoxin] + CO2 + H(+)</text>
        <dbReference type="Rhea" id="RHEA:42316"/>
        <dbReference type="Rhea" id="RHEA-COMP:10000"/>
        <dbReference type="Rhea" id="RHEA-COMP:10001"/>
        <dbReference type="ChEBI" id="CHEBI:15378"/>
        <dbReference type="ChEBI" id="CHEBI:16526"/>
        <dbReference type="ChEBI" id="CHEBI:33737"/>
        <dbReference type="ChEBI" id="CHEBI:33738"/>
        <dbReference type="ChEBI" id="CHEBI:35179"/>
        <dbReference type="ChEBI" id="CHEBI:57287"/>
        <dbReference type="ChEBI" id="CHEBI:58342"/>
        <dbReference type="EC" id="1.2.7.11"/>
    </reaction>
</comment>
<dbReference type="InterPro" id="IPR033412">
    <property type="entry name" value="PFOR_II"/>
</dbReference>
<evidence type="ECO:0000256" key="10">
    <source>
        <dbReference type="ARBA" id="ARBA00076968"/>
    </source>
</evidence>
<dbReference type="GO" id="GO:0006979">
    <property type="term" value="P:response to oxidative stress"/>
    <property type="evidence" value="ECO:0007669"/>
    <property type="project" value="TreeGrafter"/>
</dbReference>
<evidence type="ECO:0000259" key="14">
    <source>
        <dbReference type="Pfam" id="PF17147"/>
    </source>
</evidence>
<dbReference type="NCBIfam" id="TIGR03710">
    <property type="entry name" value="OAFO_sf"/>
    <property type="match status" value="1"/>
</dbReference>
<dbReference type="Pfam" id="PF17147">
    <property type="entry name" value="PFOR_II"/>
    <property type="match status" value="1"/>
</dbReference>
<evidence type="ECO:0000256" key="9">
    <source>
        <dbReference type="ARBA" id="ARBA00071398"/>
    </source>
</evidence>
<keyword evidence="3 15" id="KW-0560">Oxidoreductase</keyword>
<dbReference type="GO" id="GO:0019164">
    <property type="term" value="F:pyruvate synthase activity"/>
    <property type="evidence" value="ECO:0007669"/>
    <property type="project" value="UniProtKB-ARBA"/>
</dbReference>